<dbReference type="NCBIfam" id="TIGR01887">
    <property type="entry name" value="dipeptidaselike"/>
    <property type="match status" value="1"/>
</dbReference>
<accession>A0ABQ0BCA0</accession>
<dbReference type="Gene3D" id="3.30.70.360">
    <property type="match status" value="2"/>
</dbReference>
<reference evidence="9 10" key="1">
    <citation type="submission" date="2024-04" db="EMBL/GenBank/DDBJ databases">
        <title>Defined microbial consortia suppress multidrug-resistant proinflammatory Enterobacteriaceae via ecological control.</title>
        <authorList>
            <person name="Furuichi M."/>
            <person name="Kawaguchi T."/>
            <person name="Pust M."/>
            <person name="Yasuma K."/>
            <person name="Plichta D."/>
            <person name="Hasegawa N."/>
            <person name="Ohya T."/>
            <person name="Bhattarai S."/>
            <person name="Sasajima S."/>
            <person name="Aoto Y."/>
            <person name="Tuganbaev T."/>
            <person name="Yaginuma M."/>
            <person name="Ueda M."/>
            <person name="Okahashi N."/>
            <person name="Amafuji K."/>
            <person name="Kiridooshi Y."/>
            <person name="Sugita K."/>
            <person name="Strazar M."/>
            <person name="Skelly A."/>
            <person name="Suda W."/>
            <person name="Hattori M."/>
            <person name="Nakamoto N."/>
            <person name="Caballero S."/>
            <person name="Norman J."/>
            <person name="Olle B."/>
            <person name="Tanoue T."/>
            <person name="Arita M."/>
            <person name="Bucci V."/>
            <person name="Atarashi K."/>
            <person name="Xavier R."/>
            <person name="Honda K."/>
        </authorList>
    </citation>
    <scope>NUCLEOTIDE SEQUENCE [LARGE SCALE GENOMIC DNA]</scope>
    <source>
        <strain evidence="10">k04-0078-D8-1</strain>
    </source>
</reference>
<comment type="caution">
    <text evidence="9">The sequence shown here is derived from an EMBL/GenBank/DDBJ whole genome shotgun (WGS) entry which is preliminary data.</text>
</comment>
<evidence type="ECO:0000256" key="2">
    <source>
        <dbReference type="ARBA" id="ARBA00006247"/>
    </source>
</evidence>
<dbReference type="Gene3D" id="3.40.630.10">
    <property type="entry name" value="Zn peptidases"/>
    <property type="match status" value="1"/>
</dbReference>
<evidence type="ECO:0000256" key="4">
    <source>
        <dbReference type="ARBA" id="ARBA00022723"/>
    </source>
</evidence>
<sequence>MGGWEADSELEAWLSKKEEAMVEDITSLVEIPSVSGEQEGSAPYGKTCRAVLYRMLEIAGRYGFTCHSFRDKCAVIRYGNGTKKIGIWGHLDVVPEGTGWLYPPFSCTRKGDFLIGRGVQDNKGPAIAFLYAMRYLKEKGMVPCVTFLQILGCREEVDMEDVSSYLKENPAPEVSFVTDCAFPVCYGEKGICRAEFVSEKLDGNMVLSGGSAVNSIPAYACAKIRSPQGKWKKVEADGISGHAAFPQGANNALGILAERILCKNREENILSDKEERVLKFLKKACGDGYGKELNIACEDHISGVLTASGTVVRMEGEKAVVEMDIRYPVTAKAEDIWRQLENEAGKYGFSIRSFEDNAPSYIDKNTPFVTCLSGAYEEVMKDGKKPYVMGGGTYARKIPNAVGFGPGLEFDWKETGLPMGHGNCHSADEVQSVSNLKTAVKIYVKALQKLDAL</sequence>
<evidence type="ECO:0000256" key="7">
    <source>
        <dbReference type="ARBA" id="ARBA00022997"/>
    </source>
</evidence>
<evidence type="ECO:0000313" key="10">
    <source>
        <dbReference type="Proteomes" id="UP001600943"/>
    </source>
</evidence>
<dbReference type="SUPFAM" id="SSF55031">
    <property type="entry name" value="Bacterial exopeptidase dimerisation domain"/>
    <property type="match status" value="1"/>
</dbReference>
<dbReference type="PROSITE" id="PS00758">
    <property type="entry name" value="ARGE_DAPE_CPG2_1"/>
    <property type="match status" value="1"/>
</dbReference>
<evidence type="ECO:0000256" key="5">
    <source>
        <dbReference type="ARBA" id="ARBA00022801"/>
    </source>
</evidence>
<evidence type="ECO:0000256" key="8">
    <source>
        <dbReference type="ARBA" id="ARBA00023049"/>
    </source>
</evidence>
<dbReference type="PANTHER" id="PTHR43808:SF31">
    <property type="entry name" value="N-ACETYL-L-CITRULLINE DEACETYLASE"/>
    <property type="match status" value="1"/>
</dbReference>
<comment type="cofactor">
    <cofactor evidence="1">
        <name>Zn(2+)</name>
        <dbReference type="ChEBI" id="CHEBI:29105"/>
    </cofactor>
</comment>
<comment type="similarity">
    <text evidence="2">Belongs to the peptidase M20A family.</text>
</comment>
<evidence type="ECO:0000256" key="6">
    <source>
        <dbReference type="ARBA" id="ARBA00022833"/>
    </source>
</evidence>
<keyword evidence="3" id="KW-0645">Protease</keyword>
<organism evidence="9 10">
    <name type="scientific">Blautia hominis</name>
    <dbReference type="NCBI Taxonomy" id="2025493"/>
    <lineage>
        <taxon>Bacteria</taxon>
        <taxon>Bacillati</taxon>
        <taxon>Bacillota</taxon>
        <taxon>Clostridia</taxon>
        <taxon>Lachnospirales</taxon>
        <taxon>Lachnospiraceae</taxon>
        <taxon>Blautia</taxon>
    </lineage>
</organism>
<keyword evidence="7" id="KW-0224">Dipeptidase</keyword>
<dbReference type="InterPro" id="IPR010964">
    <property type="entry name" value="M20A_pepV-rel"/>
</dbReference>
<name>A0ABQ0BCA0_9FIRM</name>
<dbReference type="InterPro" id="IPR001261">
    <property type="entry name" value="ArgE/DapE_CS"/>
</dbReference>
<dbReference type="InterPro" id="IPR036264">
    <property type="entry name" value="Bact_exopeptidase_dim_dom"/>
</dbReference>
<protein>
    <submittedName>
        <fullName evidence="9">Sapep family Mn(2+)-dependent dipeptidase</fullName>
    </submittedName>
</protein>
<dbReference type="Pfam" id="PF01546">
    <property type="entry name" value="Peptidase_M20"/>
    <property type="match status" value="1"/>
</dbReference>
<dbReference type="EMBL" id="BAABYW010000001">
    <property type="protein sequence ID" value="GAA6409092.1"/>
    <property type="molecule type" value="Genomic_DNA"/>
</dbReference>
<keyword evidence="10" id="KW-1185">Reference proteome</keyword>
<dbReference type="RefSeq" id="WP_390406553.1">
    <property type="nucleotide sequence ID" value="NZ_BAABYW010000001.1"/>
</dbReference>
<gene>
    <name evidence="9" type="ORF">K040078D81_32090</name>
</gene>
<dbReference type="InterPro" id="IPR050072">
    <property type="entry name" value="Peptidase_M20A"/>
</dbReference>
<dbReference type="Proteomes" id="UP001600943">
    <property type="component" value="Unassembled WGS sequence"/>
</dbReference>
<dbReference type="InterPro" id="IPR002933">
    <property type="entry name" value="Peptidase_M20"/>
</dbReference>
<keyword evidence="6" id="KW-0862">Zinc</keyword>
<evidence type="ECO:0000313" key="9">
    <source>
        <dbReference type="EMBL" id="GAA6409092.1"/>
    </source>
</evidence>
<dbReference type="PANTHER" id="PTHR43808">
    <property type="entry name" value="ACETYLORNITHINE DEACETYLASE"/>
    <property type="match status" value="1"/>
</dbReference>
<evidence type="ECO:0000256" key="3">
    <source>
        <dbReference type="ARBA" id="ARBA00022670"/>
    </source>
</evidence>
<keyword evidence="5" id="KW-0378">Hydrolase</keyword>
<dbReference type="SUPFAM" id="SSF53187">
    <property type="entry name" value="Zn-dependent exopeptidases"/>
    <property type="match status" value="1"/>
</dbReference>
<keyword evidence="8" id="KW-0482">Metalloprotease</keyword>
<evidence type="ECO:0000256" key="1">
    <source>
        <dbReference type="ARBA" id="ARBA00001947"/>
    </source>
</evidence>
<proteinExistence type="inferred from homology"/>
<keyword evidence="4" id="KW-0479">Metal-binding</keyword>